<organism evidence="1 2">
    <name type="scientific">Rhipicephalus sanguineus</name>
    <name type="common">Brown dog tick</name>
    <name type="synonym">Ixodes sanguineus</name>
    <dbReference type="NCBI Taxonomy" id="34632"/>
    <lineage>
        <taxon>Eukaryota</taxon>
        <taxon>Metazoa</taxon>
        <taxon>Ecdysozoa</taxon>
        <taxon>Arthropoda</taxon>
        <taxon>Chelicerata</taxon>
        <taxon>Arachnida</taxon>
        <taxon>Acari</taxon>
        <taxon>Parasitiformes</taxon>
        <taxon>Ixodida</taxon>
        <taxon>Ixodoidea</taxon>
        <taxon>Ixodidae</taxon>
        <taxon>Rhipicephalinae</taxon>
        <taxon>Rhipicephalus</taxon>
        <taxon>Rhipicephalus</taxon>
    </lineage>
</organism>
<evidence type="ECO:0000313" key="2">
    <source>
        <dbReference type="Proteomes" id="UP000821837"/>
    </source>
</evidence>
<sequence>MEGTNVRRLNYRLVLGQISAKTLKELDRTRFKEAERFVQVKPRFRTLVGVRIPDLVLKGDHQIMIIDVQVVGTWVTETVLLRLRAPPTGTLSAADKADSDAKLLASTGALGSELVAGGVKTEKCGASVETGTTVELPCDITDPGVTDGDDKLSGLEKSHSKELASLVSFDCTKFHEAGPRPAIVALLGFSVPKEASLIAFVLTPVPLEGEAVTPFPKEPDRDKYTGRPVWLLPGGPVIDSSVGVTEQDVTVEAITGRISDLE</sequence>
<gene>
    <name evidence="1" type="ORF">HPB52_011356</name>
</gene>
<protein>
    <submittedName>
        <fullName evidence="1">Uncharacterized protein</fullName>
    </submittedName>
</protein>
<dbReference type="EMBL" id="JABSTV010001249">
    <property type="protein sequence ID" value="KAH7961694.1"/>
    <property type="molecule type" value="Genomic_DNA"/>
</dbReference>
<evidence type="ECO:0000313" key="1">
    <source>
        <dbReference type="EMBL" id="KAH7961694.1"/>
    </source>
</evidence>
<comment type="caution">
    <text evidence="1">The sequence shown here is derived from an EMBL/GenBank/DDBJ whole genome shotgun (WGS) entry which is preliminary data.</text>
</comment>
<reference evidence="1" key="2">
    <citation type="submission" date="2021-09" db="EMBL/GenBank/DDBJ databases">
        <authorList>
            <person name="Jia N."/>
            <person name="Wang J."/>
            <person name="Shi W."/>
            <person name="Du L."/>
            <person name="Sun Y."/>
            <person name="Zhan W."/>
            <person name="Jiang J."/>
            <person name="Wang Q."/>
            <person name="Zhang B."/>
            <person name="Ji P."/>
            <person name="Sakyi L.B."/>
            <person name="Cui X."/>
            <person name="Yuan T."/>
            <person name="Jiang B."/>
            <person name="Yang W."/>
            <person name="Lam T.T.-Y."/>
            <person name="Chang Q."/>
            <person name="Ding S."/>
            <person name="Wang X."/>
            <person name="Zhu J."/>
            <person name="Ruan X."/>
            <person name="Zhao L."/>
            <person name="Wei J."/>
            <person name="Que T."/>
            <person name="Du C."/>
            <person name="Cheng J."/>
            <person name="Dai P."/>
            <person name="Han X."/>
            <person name="Huang E."/>
            <person name="Gao Y."/>
            <person name="Liu J."/>
            <person name="Shao H."/>
            <person name="Ye R."/>
            <person name="Li L."/>
            <person name="Wei W."/>
            <person name="Wang X."/>
            <person name="Wang C."/>
            <person name="Huo Q."/>
            <person name="Li W."/>
            <person name="Guo W."/>
            <person name="Chen H."/>
            <person name="Chen S."/>
            <person name="Zhou L."/>
            <person name="Zhou L."/>
            <person name="Ni X."/>
            <person name="Tian J."/>
            <person name="Zhou Y."/>
            <person name="Sheng Y."/>
            <person name="Liu T."/>
            <person name="Pan Y."/>
            <person name="Xia L."/>
            <person name="Li J."/>
            <person name="Zhao F."/>
            <person name="Cao W."/>
        </authorList>
    </citation>
    <scope>NUCLEOTIDE SEQUENCE</scope>
    <source>
        <strain evidence="1">Rsan-2018</strain>
        <tissue evidence="1">Larvae</tissue>
    </source>
</reference>
<keyword evidence="2" id="KW-1185">Reference proteome</keyword>
<dbReference type="Proteomes" id="UP000821837">
    <property type="component" value="Chromosome 3"/>
</dbReference>
<reference evidence="1" key="1">
    <citation type="journal article" date="2020" name="Cell">
        <title>Large-Scale Comparative Analyses of Tick Genomes Elucidate Their Genetic Diversity and Vector Capacities.</title>
        <authorList>
            <consortium name="Tick Genome and Microbiome Consortium (TIGMIC)"/>
            <person name="Jia N."/>
            <person name="Wang J."/>
            <person name="Shi W."/>
            <person name="Du L."/>
            <person name="Sun Y."/>
            <person name="Zhan W."/>
            <person name="Jiang J.F."/>
            <person name="Wang Q."/>
            <person name="Zhang B."/>
            <person name="Ji P."/>
            <person name="Bell-Sakyi L."/>
            <person name="Cui X.M."/>
            <person name="Yuan T.T."/>
            <person name="Jiang B.G."/>
            <person name="Yang W.F."/>
            <person name="Lam T.T."/>
            <person name="Chang Q.C."/>
            <person name="Ding S.J."/>
            <person name="Wang X.J."/>
            <person name="Zhu J.G."/>
            <person name="Ruan X.D."/>
            <person name="Zhao L."/>
            <person name="Wei J.T."/>
            <person name="Ye R.Z."/>
            <person name="Que T.C."/>
            <person name="Du C.H."/>
            <person name="Zhou Y.H."/>
            <person name="Cheng J.X."/>
            <person name="Dai P.F."/>
            <person name="Guo W.B."/>
            <person name="Han X.H."/>
            <person name="Huang E.J."/>
            <person name="Li L.F."/>
            <person name="Wei W."/>
            <person name="Gao Y.C."/>
            <person name="Liu J.Z."/>
            <person name="Shao H.Z."/>
            <person name="Wang X."/>
            <person name="Wang C.C."/>
            <person name="Yang T.C."/>
            <person name="Huo Q.B."/>
            <person name="Li W."/>
            <person name="Chen H.Y."/>
            <person name="Chen S.E."/>
            <person name="Zhou L.G."/>
            <person name="Ni X.B."/>
            <person name="Tian J.H."/>
            <person name="Sheng Y."/>
            <person name="Liu T."/>
            <person name="Pan Y.S."/>
            <person name="Xia L.Y."/>
            <person name="Li J."/>
            <person name="Zhao F."/>
            <person name="Cao W.C."/>
        </authorList>
    </citation>
    <scope>NUCLEOTIDE SEQUENCE</scope>
    <source>
        <strain evidence="1">Rsan-2018</strain>
    </source>
</reference>
<accession>A0A9D4SYV6</accession>
<name>A0A9D4SYV6_RHISA</name>
<proteinExistence type="predicted"/>
<dbReference type="AlphaFoldDB" id="A0A9D4SYV6"/>